<sequence>MLGNLFAGFYQFADVFAFLVLSAAGLAIIFGMMGVINMAHGEFVMCGVYVTAASYHAGLPLPLAQACGTAVAFLIGMVLEAVVIRPLYTRPLDSLLVTWGLSLVVTQGTLVLVGSTFPGIGTPLGGFRVGDYTFSAYRMVLFAAAIGVLGFVWFLFLRTRFGIQARAVMQNPGMAQALGVRRNRVYALSFGVGAGLAGFCGALYAPTMSLIPTMGSSFIVESFVTVVVGGSSVLLGTAPAAVALAVIRTGLNAWYGQIIGQIGLLVAVILIIRVLPDGFTGWLTRRTA</sequence>
<evidence type="ECO:0000256" key="8">
    <source>
        <dbReference type="ARBA" id="ARBA00037998"/>
    </source>
</evidence>
<accession>A0ABS1U640</accession>
<evidence type="ECO:0000256" key="9">
    <source>
        <dbReference type="SAM" id="Phobius"/>
    </source>
</evidence>
<keyword evidence="4 9" id="KW-0812">Transmembrane</keyword>
<keyword evidence="3" id="KW-1003">Cell membrane</keyword>
<feature type="transmembrane region" description="Helical" evidence="9">
    <location>
        <begin position="96"/>
        <end position="117"/>
    </location>
</feature>
<keyword evidence="5" id="KW-0029">Amino-acid transport</keyword>
<keyword evidence="6 9" id="KW-1133">Transmembrane helix</keyword>
<name>A0ABS1U640_9PROT</name>
<dbReference type="Proteomes" id="UP000660885">
    <property type="component" value="Unassembled WGS sequence"/>
</dbReference>
<evidence type="ECO:0000256" key="5">
    <source>
        <dbReference type="ARBA" id="ARBA00022970"/>
    </source>
</evidence>
<organism evidence="10 11">
    <name type="scientific">Belnapia arida</name>
    <dbReference type="NCBI Taxonomy" id="2804533"/>
    <lineage>
        <taxon>Bacteria</taxon>
        <taxon>Pseudomonadati</taxon>
        <taxon>Pseudomonadota</taxon>
        <taxon>Alphaproteobacteria</taxon>
        <taxon>Acetobacterales</taxon>
        <taxon>Roseomonadaceae</taxon>
        <taxon>Belnapia</taxon>
    </lineage>
</organism>
<gene>
    <name evidence="10" type="ORF">JMJ56_16475</name>
</gene>
<feature type="transmembrane region" description="Helical" evidence="9">
    <location>
        <begin position="63"/>
        <end position="84"/>
    </location>
</feature>
<dbReference type="InterPro" id="IPR001851">
    <property type="entry name" value="ABC_transp_permease"/>
</dbReference>
<keyword evidence="7 9" id="KW-0472">Membrane</keyword>
<feature type="transmembrane region" description="Helical" evidence="9">
    <location>
        <begin position="185"/>
        <end position="204"/>
    </location>
</feature>
<keyword evidence="11" id="KW-1185">Reference proteome</keyword>
<keyword evidence="2" id="KW-0813">Transport</keyword>
<dbReference type="Pfam" id="PF02653">
    <property type="entry name" value="BPD_transp_2"/>
    <property type="match status" value="1"/>
</dbReference>
<dbReference type="CDD" id="cd06582">
    <property type="entry name" value="TM_PBP1_LivH_like"/>
    <property type="match status" value="1"/>
</dbReference>
<protein>
    <submittedName>
        <fullName evidence="10">Branched-chain amino acid ABC transporter permease</fullName>
    </submittedName>
</protein>
<dbReference type="PANTHER" id="PTHR11795:SF447">
    <property type="entry name" value="ABC TRANSPORTER PERMEASE PROTEIN"/>
    <property type="match status" value="1"/>
</dbReference>
<evidence type="ECO:0000256" key="4">
    <source>
        <dbReference type="ARBA" id="ARBA00022692"/>
    </source>
</evidence>
<comment type="similarity">
    <text evidence="8">Belongs to the binding-protein-dependent transport system permease family. LivHM subfamily.</text>
</comment>
<evidence type="ECO:0000256" key="6">
    <source>
        <dbReference type="ARBA" id="ARBA00022989"/>
    </source>
</evidence>
<feature type="transmembrane region" description="Helical" evidence="9">
    <location>
        <begin position="254"/>
        <end position="275"/>
    </location>
</feature>
<feature type="transmembrane region" description="Helical" evidence="9">
    <location>
        <begin position="224"/>
        <end position="247"/>
    </location>
</feature>
<evidence type="ECO:0000256" key="3">
    <source>
        <dbReference type="ARBA" id="ARBA00022475"/>
    </source>
</evidence>
<dbReference type="InterPro" id="IPR052157">
    <property type="entry name" value="BCAA_transport_permease"/>
</dbReference>
<proteinExistence type="inferred from homology"/>
<evidence type="ECO:0000256" key="2">
    <source>
        <dbReference type="ARBA" id="ARBA00022448"/>
    </source>
</evidence>
<evidence type="ECO:0000256" key="1">
    <source>
        <dbReference type="ARBA" id="ARBA00004651"/>
    </source>
</evidence>
<evidence type="ECO:0000313" key="10">
    <source>
        <dbReference type="EMBL" id="MBL6079615.1"/>
    </source>
</evidence>
<feature type="transmembrane region" description="Helical" evidence="9">
    <location>
        <begin position="137"/>
        <end position="157"/>
    </location>
</feature>
<feature type="transmembrane region" description="Helical" evidence="9">
    <location>
        <begin position="12"/>
        <end position="32"/>
    </location>
</feature>
<comment type="caution">
    <text evidence="10">The sequence shown here is derived from an EMBL/GenBank/DDBJ whole genome shotgun (WGS) entry which is preliminary data.</text>
</comment>
<dbReference type="RefSeq" id="WP_043360052.1">
    <property type="nucleotide sequence ID" value="NZ_JAETWB010000007.1"/>
</dbReference>
<comment type="subcellular location">
    <subcellularLocation>
        <location evidence="1">Cell membrane</location>
        <topology evidence="1">Multi-pass membrane protein</topology>
    </subcellularLocation>
</comment>
<dbReference type="EMBL" id="JAETWB010000007">
    <property type="protein sequence ID" value="MBL6079615.1"/>
    <property type="molecule type" value="Genomic_DNA"/>
</dbReference>
<dbReference type="PANTHER" id="PTHR11795">
    <property type="entry name" value="BRANCHED-CHAIN AMINO ACID TRANSPORT SYSTEM PERMEASE PROTEIN LIVH"/>
    <property type="match status" value="1"/>
</dbReference>
<reference evidence="10 11" key="1">
    <citation type="submission" date="2021-01" db="EMBL/GenBank/DDBJ databases">
        <title>Belnapia mucosa sp. nov. and Belnapia arida sp. nov., isolated from the Tabernas Desert (Almeria, Spain).</title>
        <authorList>
            <person name="Molina-Menor E."/>
            <person name="Vidal-Verdu A."/>
            <person name="Calonge A."/>
            <person name="Satari L."/>
            <person name="Pereto J."/>
            <person name="Porcar M."/>
        </authorList>
    </citation>
    <scope>NUCLEOTIDE SEQUENCE [LARGE SCALE GENOMIC DNA]</scope>
    <source>
        <strain evidence="10 11">T18</strain>
    </source>
</reference>
<evidence type="ECO:0000256" key="7">
    <source>
        <dbReference type="ARBA" id="ARBA00023136"/>
    </source>
</evidence>
<evidence type="ECO:0000313" key="11">
    <source>
        <dbReference type="Proteomes" id="UP000660885"/>
    </source>
</evidence>